<evidence type="ECO:0000313" key="2">
    <source>
        <dbReference type="Proteomes" id="UP000036503"/>
    </source>
</evidence>
<dbReference type="EMBL" id="LEKT01000006">
    <property type="protein sequence ID" value="KMO87407.1"/>
    <property type="molecule type" value="Genomic_DNA"/>
</dbReference>
<dbReference type="STRING" id="39029.BSR42_00330"/>
<comment type="caution">
    <text evidence="1">The sequence shown here is derived from an EMBL/GenBank/DDBJ whole genome shotgun (WGS) entry which is preliminary data.</text>
</comment>
<dbReference type="OrthoDB" id="9792756at2"/>
<dbReference type="RefSeq" id="WP_048513389.1">
    <property type="nucleotide sequence ID" value="NZ_FUXD01000002.1"/>
</dbReference>
<name>A0A0J6WZT5_9FIRM</name>
<dbReference type="InterPro" id="IPR004375">
    <property type="entry name" value="NanQ/TabA/YiaL"/>
</dbReference>
<dbReference type="PANTHER" id="PTHR34986">
    <property type="entry name" value="EVOLVED BETA-GALACTOSIDASE SUBUNIT BETA"/>
    <property type="match status" value="1"/>
</dbReference>
<protein>
    <recommendedName>
        <fullName evidence="3">YhcH/YjgK/YiaL family protein</fullName>
    </recommendedName>
</protein>
<gene>
    <name evidence="1" type="ORF">AB840_03210</name>
</gene>
<keyword evidence="2" id="KW-1185">Reference proteome</keyword>
<organism evidence="1 2">
    <name type="scientific">Megasphaera cerevisiae DSM 20462</name>
    <dbReference type="NCBI Taxonomy" id="1122219"/>
    <lineage>
        <taxon>Bacteria</taxon>
        <taxon>Bacillati</taxon>
        <taxon>Bacillota</taxon>
        <taxon>Negativicutes</taxon>
        <taxon>Veillonellales</taxon>
        <taxon>Veillonellaceae</taxon>
        <taxon>Megasphaera</taxon>
    </lineage>
</organism>
<reference evidence="1 2" key="1">
    <citation type="submission" date="2015-06" db="EMBL/GenBank/DDBJ databases">
        <title>Draft genome sequence of beer spoilage bacterium Megasphaera cerevisiae type strain 20462.</title>
        <authorList>
            <person name="Kutumbaka K."/>
            <person name="Pasmowitz J."/>
            <person name="Mategko J."/>
            <person name="Reyes D."/>
            <person name="Friedrich A."/>
            <person name="Han S."/>
            <person name="Martens-Habbena W."/>
            <person name="Neal-McKinney J."/>
            <person name="Janagama H.K."/>
            <person name="Nadala C."/>
            <person name="Samadpour M."/>
        </authorList>
    </citation>
    <scope>NUCLEOTIDE SEQUENCE [LARGE SCALE GENOMIC DNA]</scope>
    <source>
        <strain evidence="1 2">DSM 20462</strain>
    </source>
</reference>
<dbReference type="PANTHER" id="PTHR34986:SF1">
    <property type="entry name" value="PROTEIN YIAL"/>
    <property type="match status" value="1"/>
</dbReference>
<dbReference type="SUPFAM" id="SSF51197">
    <property type="entry name" value="Clavaminate synthase-like"/>
    <property type="match status" value="1"/>
</dbReference>
<dbReference type="GO" id="GO:0005829">
    <property type="term" value="C:cytosol"/>
    <property type="evidence" value="ECO:0007669"/>
    <property type="project" value="TreeGrafter"/>
</dbReference>
<proteinExistence type="predicted"/>
<dbReference type="InParanoid" id="A0A0J6WZT5"/>
<dbReference type="Proteomes" id="UP000036503">
    <property type="component" value="Unassembled WGS sequence"/>
</dbReference>
<dbReference type="InterPro" id="IPR037012">
    <property type="entry name" value="NanQ/TabA/YiaL_sf"/>
</dbReference>
<accession>A0A0J6WZT5</accession>
<dbReference type="Pfam" id="PF04074">
    <property type="entry name" value="DUF386"/>
    <property type="match status" value="1"/>
</dbReference>
<evidence type="ECO:0008006" key="3">
    <source>
        <dbReference type="Google" id="ProtNLM"/>
    </source>
</evidence>
<sequence>MYVGNIKQWKLELPFVPPITAEWIRKLASFKLEELPPGRHELGGPHFMNVDVTETAPAAQRNMEAHRQYIDIQMVIRGEECIGYQPVFEAGAVITSCPQNDAWFYNPRASLDTIIRMTPGTFAIFTPADGHRCLCAPDGTGGAIRKVIMKIHI</sequence>
<evidence type="ECO:0000313" key="1">
    <source>
        <dbReference type="EMBL" id="KMO87407.1"/>
    </source>
</evidence>
<dbReference type="Gene3D" id="2.60.120.370">
    <property type="entry name" value="YhcH/YjgK/YiaL"/>
    <property type="match status" value="1"/>
</dbReference>
<dbReference type="AlphaFoldDB" id="A0A0J6WZT5"/>
<dbReference type="NCBIfam" id="TIGR00022">
    <property type="entry name" value="YhcH/YjgK/YiaL family protein"/>
    <property type="match status" value="1"/>
</dbReference>
<dbReference type="PATRIC" id="fig|1122219.3.peg.2521"/>